<name>A0A364K6Q3_9BACL</name>
<dbReference type="InterPro" id="IPR013766">
    <property type="entry name" value="Thioredoxin_domain"/>
</dbReference>
<evidence type="ECO:0000256" key="2">
    <source>
        <dbReference type="SAM" id="Phobius"/>
    </source>
</evidence>
<feature type="domain" description="Thioredoxin" evidence="3">
    <location>
        <begin position="54"/>
        <end position="198"/>
    </location>
</feature>
<dbReference type="Pfam" id="PF00578">
    <property type="entry name" value="AhpC-TSA"/>
    <property type="match status" value="1"/>
</dbReference>
<dbReference type="OrthoDB" id="25753at2"/>
<keyword evidence="1" id="KW-1015">Disulfide bond</keyword>
<keyword evidence="2" id="KW-1133">Transmembrane helix</keyword>
<dbReference type="Proteomes" id="UP000251213">
    <property type="component" value="Unassembled WGS sequence"/>
</dbReference>
<proteinExistence type="predicted"/>
<dbReference type="Gene3D" id="3.40.30.10">
    <property type="entry name" value="Glutaredoxin"/>
    <property type="match status" value="1"/>
</dbReference>
<protein>
    <submittedName>
        <fullName evidence="4">Peroxiredoxin</fullName>
    </submittedName>
</protein>
<dbReference type="GO" id="GO:0016209">
    <property type="term" value="F:antioxidant activity"/>
    <property type="evidence" value="ECO:0007669"/>
    <property type="project" value="InterPro"/>
</dbReference>
<dbReference type="SUPFAM" id="SSF52833">
    <property type="entry name" value="Thioredoxin-like"/>
    <property type="match status" value="1"/>
</dbReference>
<organism evidence="4 5">
    <name type="scientific">Thermoflavimicrobium daqui</name>
    <dbReference type="NCBI Taxonomy" id="2137476"/>
    <lineage>
        <taxon>Bacteria</taxon>
        <taxon>Bacillati</taxon>
        <taxon>Bacillota</taxon>
        <taxon>Bacilli</taxon>
        <taxon>Bacillales</taxon>
        <taxon>Thermoactinomycetaceae</taxon>
        <taxon>Thermoflavimicrobium</taxon>
    </lineage>
</organism>
<dbReference type="InterPro" id="IPR036249">
    <property type="entry name" value="Thioredoxin-like_sf"/>
</dbReference>
<gene>
    <name evidence="4" type="ORF">DL897_07965</name>
</gene>
<dbReference type="AlphaFoldDB" id="A0A364K6Q3"/>
<dbReference type="InterPro" id="IPR000866">
    <property type="entry name" value="AhpC/TSA"/>
</dbReference>
<reference evidence="4 5" key="2">
    <citation type="submission" date="2018-06" db="EMBL/GenBank/DDBJ databases">
        <authorList>
            <person name="Zhirakovskaya E."/>
        </authorList>
    </citation>
    <scope>NUCLEOTIDE SEQUENCE [LARGE SCALE GENOMIC DNA]</scope>
    <source>
        <strain evidence="4 5">FBKL4.011</strain>
    </source>
</reference>
<keyword evidence="2" id="KW-0812">Transmembrane</keyword>
<feature type="transmembrane region" description="Helical" evidence="2">
    <location>
        <begin position="6"/>
        <end position="24"/>
    </location>
</feature>
<reference evidence="4 5" key="1">
    <citation type="submission" date="2018-06" db="EMBL/GenBank/DDBJ databases">
        <title>Thermoflavimicrobium daqus sp. nov., a thermophilic microbe isolated from Moutai-flavour Daqu.</title>
        <authorList>
            <person name="Wang X."/>
            <person name="Zhou H."/>
        </authorList>
    </citation>
    <scope>NUCLEOTIDE SEQUENCE [LARGE SCALE GENOMIC DNA]</scope>
    <source>
        <strain evidence="4 5">FBKL4.011</strain>
    </source>
</reference>
<evidence type="ECO:0000313" key="4">
    <source>
        <dbReference type="EMBL" id="RAL25989.1"/>
    </source>
</evidence>
<accession>A0A364K6Q3</accession>
<keyword evidence="2" id="KW-0472">Membrane</keyword>
<dbReference type="PANTHER" id="PTHR42852:SF17">
    <property type="entry name" value="THIOREDOXIN-LIKE PROTEIN HI_1115"/>
    <property type="match status" value="1"/>
</dbReference>
<evidence type="ECO:0000259" key="3">
    <source>
        <dbReference type="PROSITE" id="PS51352"/>
    </source>
</evidence>
<dbReference type="InterPro" id="IPR017937">
    <property type="entry name" value="Thioredoxin_CS"/>
</dbReference>
<dbReference type="CDD" id="cd02966">
    <property type="entry name" value="TlpA_like_family"/>
    <property type="match status" value="1"/>
</dbReference>
<dbReference type="EMBL" id="QJKK01000003">
    <property type="protein sequence ID" value="RAL25989.1"/>
    <property type="molecule type" value="Genomic_DNA"/>
</dbReference>
<keyword evidence="5" id="KW-1185">Reference proteome</keyword>
<sequence>MKSRNWLIAALLIFAVVGTIWWKWPQEQVTSTQKGANQGKAAVTHADCREEEQAETGYCAPNFTLTSLDGKKVELYQNHGKPTFLNFWASWCEPCKREMPMLQKAYQKYKGQVNFLMVNATAFDDEKKMRDYVKQNGFNFPILLDPYRPKYVTTTQTHYGVLGFPMTFIVDAKGKIMYKHPGEMNQEVLDDIMQKLTN</sequence>
<evidence type="ECO:0000313" key="5">
    <source>
        <dbReference type="Proteomes" id="UP000251213"/>
    </source>
</evidence>
<dbReference type="PROSITE" id="PS00194">
    <property type="entry name" value="THIOREDOXIN_1"/>
    <property type="match status" value="1"/>
</dbReference>
<evidence type="ECO:0000256" key="1">
    <source>
        <dbReference type="ARBA" id="ARBA00023157"/>
    </source>
</evidence>
<dbReference type="GO" id="GO:0016491">
    <property type="term" value="F:oxidoreductase activity"/>
    <property type="evidence" value="ECO:0007669"/>
    <property type="project" value="InterPro"/>
</dbReference>
<dbReference type="InterPro" id="IPR050553">
    <property type="entry name" value="Thioredoxin_ResA/DsbE_sf"/>
</dbReference>
<dbReference type="PROSITE" id="PS51352">
    <property type="entry name" value="THIOREDOXIN_2"/>
    <property type="match status" value="1"/>
</dbReference>
<comment type="caution">
    <text evidence="4">The sequence shown here is derived from an EMBL/GenBank/DDBJ whole genome shotgun (WGS) entry which is preliminary data.</text>
</comment>
<dbReference type="PANTHER" id="PTHR42852">
    <property type="entry name" value="THIOL:DISULFIDE INTERCHANGE PROTEIN DSBE"/>
    <property type="match status" value="1"/>
</dbReference>
<dbReference type="RefSeq" id="WP_113658603.1">
    <property type="nucleotide sequence ID" value="NZ_KZ845665.1"/>
</dbReference>